<dbReference type="SMART" id="SM00490">
    <property type="entry name" value="HELICc"/>
    <property type="match status" value="1"/>
</dbReference>
<evidence type="ECO:0000256" key="6">
    <source>
        <dbReference type="ARBA" id="ARBA00022840"/>
    </source>
</evidence>
<dbReference type="AlphaFoldDB" id="A0A1J5MVM8"/>
<evidence type="ECO:0000313" key="16">
    <source>
        <dbReference type="Proteomes" id="UP000181901"/>
    </source>
</evidence>
<evidence type="ECO:0000259" key="12">
    <source>
        <dbReference type="PROSITE" id="PS51192"/>
    </source>
</evidence>
<evidence type="ECO:0000256" key="10">
    <source>
        <dbReference type="PROSITE-ProRule" id="PRU00552"/>
    </source>
</evidence>
<dbReference type="GO" id="GO:0042255">
    <property type="term" value="P:ribosome assembly"/>
    <property type="evidence" value="ECO:0007669"/>
    <property type="project" value="UniProtKB-ARBA"/>
</dbReference>
<proteinExistence type="inferred from homology"/>
<dbReference type="PROSITE" id="PS51195">
    <property type="entry name" value="Q_MOTIF"/>
    <property type="match status" value="1"/>
</dbReference>
<dbReference type="InterPro" id="IPR001650">
    <property type="entry name" value="Helicase_C-like"/>
</dbReference>
<keyword evidence="3 11" id="KW-0547">Nucleotide-binding</keyword>
<dbReference type="InterPro" id="IPR050079">
    <property type="entry name" value="DEAD_box_RNA_helicase"/>
</dbReference>
<dbReference type="SMART" id="SM00487">
    <property type="entry name" value="DEXDc"/>
    <property type="match status" value="1"/>
</dbReference>
<dbReference type="PROSITE" id="PS00039">
    <property type="entry name" value="DEAD_ATP_HELICASE"/>
    <property type="match status" value="1"/>
</dbReference>
<dbReference type="Pfam" id="PF00270">
    <property type="entry name" value="DEAD"/>
    <property type="match status" value="1"/>
</dbReference>
<dbReference type="CDD" id="cd00268">
    <property type="entry name" value="DEADc"/>
    <property type="match status" value="1"/>
</dbReference>
<keyword evidence="4 11" id="KW-0378">Hydrolase</keyword>
<comment type="caution">
    <text evidence="15">The sequence shown here is derived from an EMBL/GenBank/DDBJ whole genome shotgun (WGS) entry which is preliminary data.</text>
</comment>
<evidence type="ECO:0000313" key="15">
    <source>
        <dbReference type="EMBL" id="OIQ49860.1"/>
    </source>
</evidence>
<protein>
    <recommendedName>
        <fullName evidence="9">DEAD-box ATP-dependent RNA helicase RhpA</fullName>
        <ecNumber evidence="1">3.6.4.13</ecNumber>
    </recommendedName>
</protein>
<evidence type="ECO:0000259" key="14">
    <source>
        <dbReference type="PROSITE" id="PS51195"/>
    </source>
</evidence>
<comment type="similarity">
    <text evidence="7 11">Belongs to the DEAD box helicase family.</text>
</comment>
<dbReference type="GO" id="GO:0003724">
    <property type="term" value="F:RNA helicase activity"/>
    <property type="evidence" value="ECO:0007669"/>
    <property type="project" value="UniProtKB-EC"/>
</dbReference>
<comment type="catalytic activity">
    <reaction evidence="8">
        <text>ATP + H2O = ADP + phosphate + H(+)</text>
        <dbReference type="Rhea" id="RHEA:13065"/>
        <dbReference type="ChEBI" id="CHEBI:15377"/>
        <dbReference type="ChEBI" id="CHEBI:15378"/>
        <dbReference type="ChEBI" id="CHEBI:30616"/>
        <dbReference type="ChEBI" id="CHEBI:43474"/>
        <dbReference type="ChEBI" id="CHEBI:456216"/>
        <dbReference type="EC" id="3.6.4.13"/>
    </reaction>
</comment>
<dbReference type="InterPro" id="IPR014001">
    <property type="entry name" value="Helicase_ATP-bd"/>
</dbReference>
<reference evidence="15 16" key="1">
    <citation type="submission" date="2015-09" db="EMBL/GenBank/DDBJ databases">
        <title>Genome of Desulfovibrio dechloracetivorans BerOc1, a mercury methylating strain isolated from highly hydrocarbons and metals contaminated coastal sediments.</title>
        <authorList>
            <person name="Goni Urriza M."/>
            <person name="Gassie C."/>
            <person name="Bouchez O."/>
            <person name="Klopp C."/>
            <person name="Ranchou-Peyruse A."/>
            <person name="Remy G."/>
        </authorList>
    </citation>
    <scope>NUCLEOTIDE SEQUENCE [LARGE SCALE GENOMIC DNA]</scope>
    <source>
        <strain evidence="15 16">BerOc1</strain>
    </source>
</reference>
<dbReference type="RefSeq" id="WP_071545345.1">
    <property type="nucleotide sequence ID" value="NZ_LKAQ01000004.1"/>
</dbReference>
<evidence type="ECO:0000256" key="11">
    <source>
        <dbReference type="RuleBase" id="RU000492"/>
    </source>
</evidence>
<dbReference type="GO" id="GO:0005524">
    <property type="term" value="F:ATP binding"/>
    <property type="evidence" value="ECO:0007669"/>
    <property type="project" value="UniProtKB-KW"/>
</dbReference>
<evidence type="ECO:0000256" key="4">
    <source>
        <dbReference type="ARBA" id="ARBA00022801"/>
    </source>
</evidence>
<dbReference type="InterPro" id="IPR014014">
    <property type="entry name" value="RNA_helicase_DEAD_Q_motif"/>
</dbReference>
<dbReference type="PROSITE" id="PS51194">
    <property type="entry name" value="HELICASE_CTER"/>
    <property type="match status" value="1"/>
</dbReference>
<gene>
    <name evidence="15" type="primary">rhlE</name>
    <name evidence="15" type="ORF">BerOc1_01788</name>
</gene>
<dbReference type="InterPro" id="IPR044742">
    <property type="entry name" value="DEAD/DEAH_RhlB"/>
</dbReference>
<evidence type="ECO:0000256" key="9">
    <source>
        <dbReference type="ARBA" id="ARBA00074363"/>
    </source>
</evidence>
<sequence length="369" mass="40851">MTFSNFSLDRRILAGIKGCGYETPTPIQEQAIPLVLKGHDVMGLAQTGTGKTAAFALPILQRLLTSKKSDRAIPSVLVLAPTRELALQIDENFNDLGKQTGIRSGVVIGGVGMNPQIKAFSHCRIIVACPGRLVRLLNKGSVSLNHIDTLVLDEADRMLDMGFMPDIKRILAKLPVKRQNLLFSATMPKDIRKLAENILNNPKTVQVSNTQPVESVEHCFYATANNLKGDLLTRLLDNDDRQSVLVFTRTKHKAKNLARKLANSGYNSTFLQGNMSQSQRQRALDGFRDGRFDIMVATDIAARGIDCDRISHVINFDMPDTVETYTHRIGRTGRAGRSGCAVSLVTSEDKTQVRDIERVMRVKLKQQTL</sequence>
<feature type="domain" description="DEAD-box RNA helicase Q" evidence="14">
    <location>
        <begin position="1"/>
        <end position="29"/>
    </location>
</feature>
<evidence type="ECO:0000256" key="3">
    <source>
        <dbReference type="ARBA" id="ARBA00022741"/>
    </source>
</evidence>
<feature type="short sequence motif" description="Q motif" evidence="10">
    <location>
        <begin position="1"/>
        <end position="29"/>
    </location>
</feature>
<evidence type="ECO:0000256" key="7">
    <source>
        <dbReference type="ARBA" id="ARBA00038437"/>
    </source>
</evidence>
<dbReference type="PANTHER" id="PTHR47959:SF13">
    <property type="entry name" value="ATP-DEPENDENT RNA HELICASE RHLE"/>
    <property type="match status" value="1"/>
</dbReference>
<dbReference type="PANTHER" id="PTHR47959">
    <property type="entry name" value="ATP-DEPENDENT RNA HELICASE RHLE-RELATED"/>
    <property type="match status" value="1"/>
</dbReference>
<dbReference type="InterPro" id="IPR011545">
    <property type="entry name" value="DEAD/DEAH_box_helicase_dom"/>
</dbReference>
<dbReference type="EC" id="3.6.4.13" evidence="1"/>
<dbReference type="SUPFAM" id="SSF52540">
    <property type="entry name" value="P-loop containing nucleoside triphosphate hydrolases"/>
    <property type="match status" value="1"/>
</dbReference>
<dbReference type="FunFam" id="3.40.50.300:FF:000108">
    <property type="entry name" value="ATP-dependent RNA helicase RhlE"/>
    <property type="match status" value="1"/>
</dbReference>
<organism evidence="15 16">
    <name type="scientific">Pseudodesulfovibrio hydrargyri</name>
    <dbReference type="NCBI Taxonomy" id="2125990"/>
    <lineage>
        <taxon>Bacteria</taxon>
        <taxon>Pseudomonadati</taxon>
        <taxon>Thermodesulfobacteriota</taxon>
        <taxon>Desulfovibrionia</taxon>
        <taxon>Desulfovibrionales</taxon>
        <taxon>Desulfovibrionaceae</taxon>
    </lineage>
</organism>
<dbReference type="GO" id="GO:0016887">
    <property type="term" value="F:ATP hydrolysis activity"/>
    <property type="evidence" value="ECO:0007669"/>
    <property type="project" value="RHEA"/>
</dbReference>
<evidence type="ECO:0000256" key="8">
    <source>
        <dbReference type="ARBA" id="ARBA00047984"/>
    </source>
</evidence>
<keyword evidence="6 11" id="KW-0067">ATP-binding</keyword>
<evidence type="ECO:0000256" key="5">
    <source>
        <dbReference type="ARBA" id="ARBA00022806"/>
    </source>
</evidence>
<dbReference type="Pfam" id="PF00271">
    <property type="entry name" value="Helicase_C"/>
    <property type="match status" value="1"/>
</dbReference>
<dbReference type="PROSITE" id="PS51192">
    <property type="entry name" value="HELICASE_ATP_BIND_1"/>
    <property type="match status" value="1"/>
</dbReference>
<feature type="domain" description="Helicase C-terminal" evidence="13">
    <location>
        <begin position="231"/>
        <end position="369"/>
    </location>
</feature>
<evidence type="ECO:0000256" key="1">
    <source>
        <dbReference type="ARBA" id="ARBA00012552"/>
    </source>
</evidence>
<dbReference type="InterPro" id="IPR000629">
    <property type="entry name" value="RNA-helicase_DEAD-box_CS"/>
</dbReference>
<dbReference type="GO" id="GO:0009266">
    <property type="term" value="P:response to temperature stimulus"/>
    <property type="evidence" value="ECO:0007669"/>
    <property type="project" value="UniProtKB-ARBA"/>
</dbReference>
<keyword evidence="5 11" id="KW-0347">Helicase</keyword>
<dbReference type="GO" id="GO:0003676">
    <property type="term" value="F:nucleic acid binding"/>
    <property type="evidence" value="ECO:0007669"/>
    <property type="project" value="InterPro"/>
</dbReference>
<dbReference type="CDD" id="cd18787">
    <property type="entry name" value="SF2_C_DEAD"/>
    <property type="match status" value="1"/>
</dbReference>
<name>A0A1J5MVM8_9BACT</name>
<dbReference type="Gene3D" id="3.40.50.300">
    <property type="entry name" value="P-loop containing nucleotide triphosphate hydrolases"/>
    <property type="match status" value="2"/>
</dbReference>
<dbReference type="GO" id="GO:0005829">
    <property type="term" value="C:cytosol"/>
    <property type="evidence" value="ECO:0007669"/>
    <property type="project" value="TreeGrafter"/>
</dbReference>
<dbReference type="InterPro" id="IPR027417">
    <property type="entry name" value="P-loop_NTPase"/>
</dbReference>
<feature type="domain" description="Helicase ATP-binding" evidence="12">
    <location>
        <begin position="32"/>
        <end position="205"/>
    </location>
</feature>
<keyword evidence="16" id="KW-1185">Reference proteome</keyword>
<dbReference type="EMBL" id="LKAQ01000004">
    <property type="protein sequence ID" value="OIQ49860.1"/>
    <property type="molecule type" value="Genomic_DNA"/>
</dbReference>
<keyword evidence="2" id="KW-0963">Cytoplasm</keyword>
<accession>A0A1J5MVM8</accession>
<dbReference type="Proteomes" id="UP000181901">
    <property type="component" value="Unassembled WGS sequence"/>
</dbReference>
<evidence type="ECO:0000259" key="13">
    <source>
        <dbReference type="PROSITE" id="PS51194"/>
    </source>
</evidence>
<dbReference type="OrthoDB" id="9805696at2"/>
<evidence type="ECO:0000256" key="2">
    <source>
        <dbReference type="ARBA" id="ARBA00022490"/>
    </source>
</evidence>